<accession>D5VU71</accession>
<keyword evidence="3" id="KW-1185">Reference proteome</keyword>
<dbReference type="EMBL" id="CP002009">
    <property type="protein sequence ID" value="ADG12683.1"/>
    <property type="molecule type" value="Genomic_DNA"/>
</dbReference>
<dbReference type="Gene3D" id="3.30.70.260">
    <property type="match status" value="1"/>
</dbReference>
<dbReference type="PROSITE" id="PS51671">
    <property type="entry name" value="ACT"/>
    <property type="match status" value="1"/>
</dbReference>
<dbReference type="GeneID" id="9131008"/>
<dbReference type="CDD" id="cd04886">
    <property type="entry name" value="ACT_ThrD-II-like"/>
    <property type="match status" value="1"/>
</dbReference>
<sequence length="162" mass="18428">MRVSIDIELNDKPGELLKVLTPISKYKANIITIIHSREEIVGGRVPIRLVIDTDKEKLKKILEEIEKVAIVKKVDGEERAIYLDVVVIGHVVDTDVKDTIDRINEIGLVEDLDLIMPHPDKESSAMMKIIVKKENIKKLCRLLEEIEKEKNLLFIKSALVKG</sequence>
<organism evidence="2 3">
    <name type="scientific">Methanocaldococcus infernus (strain DSM 11812 / JCM 15783 / ME)</name>
    <dbReference type="NCBI Taxonomy" id="573063"/>
    <lineage>
        <taxon>Archaea</taxon>
        <taxon>Methanobacteriati</taxon>
        <taxon>Methanobacteriota</taxon>
        <taxon>Methanomada group</taxon>
        <taxon>Methanococci</taxon>
        <taxon>Methanococcales</taxon>
        <taxon>Methanocaldococcaceae</taxon>
        <taxon>Methanocaldococcus</taxon>
    </lineage>
</organism>
<name>D5VU71_METIM</name>
<evidence type="ECO:0000313" key="3">
    <source>
        <dbReference type="Proteomes" id="UP000002061"/>
    </source>
</evidence>
<dbReference type="InterPro" id="IPR045865">
    <property type="entry name" value="ACT-like_dom_sf"/>
</dbReference>
<dbReference type="AlphaFoldDB" id="D5VU71"/>
<feature type="domain" description="ACT" evidence="1">
    <location>
        <begin position="4"/>
        <end position="79"/>
    </location>
</feature>
<dbReference type="eggNOG" id="arCOG04396">
    <property type="taxonomic scope" value="Archaea"/>
</dbReference>
<dbReference type="Proteomes" id="UP000002061">
    <property type="component" value="Chromosome"/>
</dbReference>
<dbReference type="Pfam" id="PF01842">
    <property type="entry name" value="ACT"/>
    <property type="match status" value="1"/>
</dbReference>
<dbReference type="OrthoDB" id="60296at2157"/>
<dbReference type="STRING" id="573063.Metin_0010"/>
<dbReference type="SUPFAM" id="SSF55021">
    <property type="entry name" value="ACT-like"/>
    <property type="match status" value="1"/>
</dbReference>
<protein>
    <submittedName>
        <fullName evidence="2">Amino acid-binding ACT domain protein</fullName>
    </submittedName>
</protein>
<reference evidence="2" key="1">
    <citation type="submission" date="2010-04" db="EMBL/GenBank/DDBJ databases">
        <title>Complete sequence of Methanocaldococcus infernus ME.</title>
        <authorList>
            <consortium name="US DOE Joint Genome Institute"/>
            <person name="Lucas S."/>
            <person name="Copeland A."/>
            <person name="Lapidus A."/>
            <person name="Cheng J.-F."/>
            <person name="Bruce D."/>
            <person name="Goodwin L."/>
            <person name="Pitluck S."/>
            <person name="Munk A.C."/>
            <person name="Detter J.C."/>
            <person name="Han C."/>
            <person name="Tapia R."/>
            <person name="Land M."/>
            <person name="Hauser L."/>
            <person name="Kyrpides N."/>
            <person name="Mikhailova N."/>
            <person name="Sieprawska-Lupa M."/>
            <person name="Whitman W.B."/>
            <person name="Woyke T."/>
        </authorList>
    </citation>
    <scope>NUCLEOTIDE SEQUENCE [LARGE SCALE GENOMIC DNA]</scope>
    <source>
        <strain evidence="2">ME</strain>
    </source>
</reference>
<evidence type="ECO:0000313" key="2">
    <source>
        <dbReference type="EMBL" id="ADG12683.1"/>
    </source>
</evidence>
<dbReference type="InterPro" id="IPR002912">
    <property type="entry name" value="ACT_dom"/>
</dbReference>
<dbReference type="KEGG" id="mif:Metin_0010"/>
<gene>
    <name evidence="2" type="ordered locus">Metin_0010</name>
</gene>
<proteinExistence type="predicted"/>
<dbReference type="InterPro" id="IPR044561">
    <property type="entry name" value="ACT_ThrD-II-like"/>
</dbReference>
<dbReference type="RefSeq" id="WP_013099430.1">
    <property type="nucleotide sequence ID" value="NC_014122.1"/>
</dbReference>
<evidence type="ECO:0000259" key="1">
    <source>
        <dbReference type="PROSITE" id="PS51671"/>
    </source>
</evidence>
<dbReference type="HOGENOM" id="CLU_094842_1_0_2"/>